<sequence length="668" mass="75360">MDAPAYENIKTEVVGTKKNVGLIQLYRPKALNALCKPLFVELGQAVREFDSDDSINAIIITGNEKAFAAGADIKEMQNNTYSNNQKAGFLREWEDVSNCGKPIIAAVNGFAQCAAEGAEEIEGRKQLDTQRGRRAGSPAKHLKSKLKTCSRCDKTFTRQDDLNRHIRTCQRRVGKRDQPGDNELVIKKQKCETCDVDVTSLHSHLKSAKHKQGLRCEMYDEKTEIVASAFRSRIISYRLFSSEKHLIPKDFMEDVERRVINLIQGKISEMWSAVKVNLELFAKYTKWMKPNPDDELREVEEIKSFNTKNKVIQVDGVDISQIYDAFMEEICAKTDDFQERDSGWAITEVLNLEVNINKFSPLKGSSYIPLPKWIQLKHACINIKNTDNACFFWAVTSALHPAVKNSDRVSSYPHYEKVLNTQGIECPIALADIKKFEVLNNISINVFEVGGKLGGGCELAMLCDIIYAGEKAKFGQPEINIGTIPGAGGTQRLPRYVGKSKAMEIVLTGNFIDAHEAEKMGLVSRVFPVEKLLEETIKLAERIGTHSPLIVKMAKRAVNQAYETTLRSGLEFEKSVFYGTFATPQAEHREPSHILSVFRPCSKEPQSEQCLWQHLHLRGLGARQPLGPRLPLVDTRLYTHTRLNLTHEDRKEGMTAFIEKRPPTFKNN</sequence>
<proteinExistence type="predicted"/>
<evidence type="ECO:0000313" key="2">
    <source>
        <dbReference type="Proteomes" id="UP001064048"/>
    </source>
</evidence>
<name>A0ACC0KGK8_CHOFU</name>
<evidence type="ECO:0000313" key="1">
    <source>
        <dbReference type="EMBL" id="KAI8435637.1"/>
    </source>
</evidence>
<dbReference type="Proteomes" id="UP001064048">
    <property type="component" value="Chromosome 6"/>
</dbReference>
<protein>
    <submittedName>
        <fullName evidence="1">Uncharacterized protein</fullName>
    </submittedName>
</protein>
<organism evidence="1 2">
    <name type="scientific">Choristoneura fumiferana</name>
    <name type="common">Spruce budworm moth</name>
    <name type="synonym">Archips fumiferana</name>
    <dbReference type="NCBI Taxonomy" id="7141"/>
    <lineage>
        <taxon>Eukaryota</taxon>
        <taxon>Metazoa</taxon>
        <taxon>Ecdysozoa</taxon>
        <taxon>Arthropoda</taxon>
        <taxon>Hexapoda</taxon>
        <taxon>Insecta</taxon>
        <taxon>Pterygota</taxon>
        <taxon>Neoptera</taxon>
        <taxon>Endopterygota</taxon>
        <taxon>Lepidoptera</taxon>
        <taxon>Glossata</taxon>
        <taxon>Ditrysia</taxon>
        <taxon>Tortricoidea</taxon>
        <taxon>Tortricidae</taxon>
        <taxon>Tortricinae</taxon>
        <taxon>Choristoneura</taxon>
    </lineage>
</organism>
<dbReference type="EMBL" id="CM046106">
    <property type="protein sequence ID" value="KAI8435637.1"/>
    <property type="molecule type" value="Genomic_DNA"/>
</dbReference>
<comment type="caution">
    <text evidence="1">The sequence shown here is derived from an EMBL/GenBank/DDBJ whole genome shotgun (WGS) entry which is preliminary data.</text>
</comment>
<reference evidence="1 2" key="1">
    <citation type="journal article" date="2022" name="Genome Biol. Evol.">
        <title>The Spruce Budworm Genome: Reconstructing the Evolutionary History of Antifreeze Proteins.</title>
        <authorList>
            <person name="Beliveau C."/>
            <person name="Gagne P."/>
            <person name="Picq S."/>
            <person name="Vernygora O."/>
            <person name="Keeling C.I."/>
            <person name="Pinkney K."/>
            <person name="Doucet D."/>
            <person name="Wen F."/>
            <person name="Johnston J.S."/>
            <person name="Maaroufi H."/>
            <person name="Boyle B."/>
            <person name="Laroche J."/>
            <person name="Dewar K."/>
            <person name="Juretic N."/>
            <person name="Blackburn G."/>
            <person name="Nisole A."/>
            <person name="Brunet B."/>
            <person name="Brandao M."/>
            <person name="Lumley L."/>
            <person name="Duan J."/>
            <person name="Quan G."/>
            <person name="Lucarotti C.J."/>
            <person name="Roe A.D."/>
            <person name="Sperling F.A.H."/>
            <person name="Levesque R.C."/>
            <person name="Cusson M."/>
        </authorList>
    </citation>
    <scope>NUCLEOTIDE SEQUENCE [LARGE SCALE GENOMIC DNA]</scope>
    <source>
        <strain evidence="1">Glfc:IPQL:Cfum</strain>
    </source>
</reference>
<keyword evidence="2" id="KW-1185">Reference proteome</keyword>
<gene>
    <name evidence="1" type="ORF">MSG28_003902</name>
</gene>
<accession>A0ACC0KGK8</accession>